<feature type="region of interest" description="Disordered" evidence="1">
    <location>
        <begin position="105"/>
        <end position="124"/>
    </location>
</feature>
<proteinExistence type="predicted"/>
<keyword evidence="2" id="KW-0812">Transmembrane</keyword>
<evidence type="ECO:0008006" key="5">
    <source>
        <dbReference type="Google" id="ProtNLM"/>
    </source>
</evidence>
<accession>A0ABM7IHV1</accession>
<evidence type="ECO:0000256" key="1">
    <source>
        <dbReference type="SAM" id="MobiDB-lite"/>
    </source>
</evidence>
<gene>
    <name evidence="3" type="ORF">MAUB_41420</name>
</gene>
<evidence type="ECO:0000313" key="4">
    <source>
        <dbReference type="Proteomes" id="UP000465609"/>
    </source>
</evidence>
<feature type="transmembrane region" description="Helical" evidence="2">
    <location>
        <begin position="192"/>
        <end position="212"/>
    </location>
</feature>
<sequence length="245" mass="25021">MKDDNTADGPAQTHLSDPTQTFGRQSGPAFARTPDDDAKTGLIRRAPTGAIPIVHPADDSAPATSIIRRTPTSAIPVADAPQTSIIEPAATGLILPGLIEPDAPGTSHIAAPGHSKDAAPKPPPSPFAACATATACILSGWATAVIATSLIAGWWRTDPLFCVAIGFLAAVSAGATIGGQIAVLLRHRTGRMLVVVGALVTLVIFASLFVAGAKLPPIVYGIPVLPITSIVLAMLPVTGRWCTKV</sequence>
<feature type="transmembrane region" description="Helical" evidence="2">
    <location>
        <begin position="161"/>
        <end position="185"/>
    </location>
</feature>
<feature type="region of interest" description="Disordered" evidence="1">
    <location>
        <begin position="1"/>
        <end position="41"/>
    </location>
</feature>
<keyword evidence="2" id="KW-0472">Membrane</keyword>
<organism evidence="3 4">
    <name type="scientific">Mycolicibacterium aubagnense</name>
    <dbReference type="NCBI Taxonomy" id="319707"/>
    <lineage>
        <taxon>Bacteria</taxon>
        <taxon>Bacillati</taxon>
        <taxon>Actinomycetota</taxon>
        <taxon>Actinomycetes</taxon>
        <taxon>Mycobacteriales</taxon>
        <taxon>Mycobacteriaceae</taxon>
        <taxon>Mycolicibacterium</taxon>
    </lineage>
</organism>
<dbReference type="EMBL" id="AP022577">
    <property type="protein sequence ID" value="BBX86269.1"/>
    <property type="molecule type" value="Genomic_DNA"/>
</dbReference>
<keyword evidence="2" id="KW-1133">Transmembrane helix</keyword>
<evidence type="ECO:0000313" key="3">
    <source>
        <dbReference type="EMBL" id="BBX86269.1"/>
    </source>
</evidence>
<reference evidence="3 4" key="1">
    <citation type="journal article" date="2019" name="Emerg. Microbes Infect.">
        <title>Comprehensive subspecies identification of 175 nontuberculous mycobacteria species based on 7547 genomic profiles.</title>
        <authorList>
            <person name="Matsumoto Y."/>
            <person name="Kinjo T."/>
            <person name="Motooka D."/>
            <person name="Nabeya D."/>
            <person name="Jung N."/>
            <person name="Uechi K."/>
            <person name="Horii T."/>
            <person name="Iida T."/>
            <person name="Fujita J."/>
            <person name="Nakamura S."/>
        </authorList>
    </citation>
    <scope>NUCLEOTIDE SEQUENCE [LARGE SCALE GENOMIC DNA]</scope>
    <source>
        <strain evidence="3 4">JCM 15296</strain>
    </source>
</reference>
<evidence type="ECO:0000256" key="2">
    <source>
        <dbReference type="SAM" id="Phobius"/>
    </source>
</evidence>
<feature type="transmembrane region" description="Helical" evidence="2">
    <location>
        <begin position="218"/>
        <end position="237"/>
    </location>
</feature>
<keyword evidence="4" id="KW-1185">Reference proteome</keyword>
<feature type="transmembrane region" description="Helical" evidence="2">
    <location>
        <begin position="127"/>
        <end position="155"/>
    </location>
</feature>
<name>A0ABM7IHV1_9MYCO</name>
<dbReference type="Proteomes" id="UP000465609">
    <property type="component" value="Chromosome"/>
</dbReference>
<protein>
    <recommendedName>
        <fullName evidence="5">Integral membrane protein</fullName>
    </recommendedName>
</protein>
<feature type="compositionally biased region" description="Polar residues" evidence="1">
    <location>
        <begin position="13"/>
        <end position="24"/>
    </location>
</feature>